<dbReference type="PANTHER" id="PTHR46619">
    <property type="entry name" value="RNA RECOGNITION MOTIF XS DOMAIN PROTEIN-RELATED"/>
    <property type="match status" value="1"/>
</dbReference>
<dbReference type="EMBL" id="JABCRI010000014">
    <property type="protein sequence ID" value="KAF8394402.1"/>
    <property type="molecule type" value="Genomic_DNA"/>
</dbReference>
<gene>
    <name evidence="2" type="ORF">HHK36_020610</name>
</gene>
<sequence length="488" mass="54071">MKNQKMPGDNPKSYSDKPSPSSSQRKTRWESATNLQSSYNSVPAGDSKTTKPSSTSKDDPAPRPSPAQPNLSLNAVPPSGPGPFPPSGAGARFPFPDPAELGPPFPPAYGFHMLERRTIVLAEGNVRSYFALPPGYQDFPVQGRPMNHPSDRFSPLGFEQGDPGLGFDRRFPPGGPLSPEGFRRGLQESSLKRKYGDVDERDEFARQRQQLLQCGNPNGFPLGSGDRGDYLGGTSSPFRRELLDPRRGIVDLRSSKQLRIGGDYENLPSQGGVLPSEAVIPKVPDVDPDALKKEFLVYSKLINVKPSRKSNYLEDGKLEPLKCLACANSDGYDILPLSFNMFLLFFNALDMQNYRKSKDFPDMHGLIMHTYYIQNADLRVNHLGLHKALCVLMGWNYAKPPENSKAYQSLSADEAAENKDDLVMWPPLVIIRNTSSGIGKDGRMEGFGNKVIDKMLRGIVQWSEKFHICGASYVIFFFFLPNHISVAI</sequence>
<feature type="compositionally biased region" description="Low complexity" evidence="1">
    <location>
        <begin position="46"/>
        <end position="55"/>
    </location>
</feature>
<evidence type="ECO:0008006" key="4">
    <source>
        <dbReference type="Google" id="ProtNLM"/>
    </source>
</evidence>
<feature type="compositionally biased region" description="Low complexity" evidence="1">
    <location>
        <begin position="11"/>
        <end position="23"/>
    </location>
</feature>
<dbReference type="AlphaFoldDB" id="A0A834Z031"/>
<accession>A0A834Z031</accession>
<name>A0A834Z031_TETSI</name>
<dbReference type="PANTHER" id="PTHR46619:SF3">
    <property type="entry name" value="RNA RECOGNITION MOTIF XS DOMAIN PROTEIN"/>
    <property type="match status" value="1"/>
</dbReference>
<evidence type="ECO:0000313" key="3">
    <source>
        <dbReference type="Proteomes" id="UP000655225"/>
    </source>
</evidence>
<evidence type="ECO:0000313" key="2">
    <source>
        <dbReference type="EMBL" id="KAF8394402.1"/>
    </source>
</evidence>
<feature type="compositionally biased region" description="Polar residues" evidence="1">
    <location>
        <begin position="30"/>
        <end position="41"/>
    </location>
</feature>
<feature type="region of interest" description="Disordered" evidence="1">
    <location>
        <begin position="1"/>
        <end position="99"/>
    </location>
</feature>
<organism evidence="2 3">
    <name type="scientific">Tetracentron sinense</name>
    <name type="common">Spur-leaf</name>
    <dbReference type="NCBI Taxonomy" id="13715"/>
    <lineage>
        <taxon>Eukaryota</taxon>
        <taxon>Viridiplantae</taxon>
        <taxon>Streptophyta</taxon>
        <taxon>Embryophyta</taxon>
        <taxon>Tracheophyta</taxon>
        <taxon>Spermatophyta</taxon>
        <taxon>Magnoliopsida</taxon>
        <taxon>Trochodendrales</taxon>
        <taxon>Trochodendraceae</taxon>
        <taxon>Tetracentron</taxon>
    </lineage>
</organism>
<comment type="caution">
    <text evidence="2">The sequence shown here is derived from an EMBL/GenBank/DDBJ whole genome shotgun (WGS) entry which is preliminary data.</text>
</comment>
<proteinExistence type="predicted"/>
<reference evidence="2 3" key="1">
    <citation type="submission" date="2020-04" db="EMBL/GenBank/DDBJ databases">
        <title>Plant Genome Project.</title>
        <authorList>
            <person name="Zhang R.-G."/>
        </authorList>
    </citation>
    <scope>NUCLEOTIDE SEQUENCE [LARGE SCALE GENOMIC DNA]</scope>
    <source>
        <strain evidence="2">YNK0</strain>
        <tissue evidence="2">Leaf</tissue>
    </source>
</reference>
<protein>
    <recommendedName>
        <fullName evidence="4">XS domain-containing protein</fullName>
    </recommendedName>
</protein>
<dbReference type="Proteomes" id="UP000655225">
    <property type="component" value="Unassembled WGS sequence"/>
</dbReference>
<evidence type="ECO:0000256" key="1">
    <source>
        <dbReference type="SAM" id="MobiDB-lite"/>
    </source>
</evidence>
<dbReference type="OrthoDB" id="1915348at2759"/>
<keyword evidence="3" id="KW-1185">Reference proteome</keyword>